<evidence type="ECO:0000313" key="8">
    <source>
        <dbReference type="Proteomes" id="UP000000440"/>
    </source>
</evidence>
<dbReference type="EMBL" id="BA000039">
    <property type="protein sequence ID" value="BAC07981.1"/>
    <property type="molecule type" value="Genomic_DNA"/>
</dbReference>
<feature type="transmembrane region" description="Helical" evidence="5">
    <location>
        <begin position="126"/>
        <end position="148"/>
    </location>
</feature>
<proteinExistence type="predicted"/>
<evidence type="ECO:0000256" key="2">
    <source>
        <dbReference type="ARBA" id="ARBA00022692"/>
    </source>
</evidence>
<dbReference type="Proteomes" id="UP000000440">
    <property type="component" value="Chromosome"/>
</dbReference>
<dbReference type="EnsemblBacteria" id="BAC07981">
    <property type="protein sequence ID" value="BAC07981"/>
    <property type="gene ID" value="BAC07981"/>
</dbReference>
<protein>
    <submittedName>
        <fullName evidence="7">H+-transporting ATP synthase chain</fullName>
    </submittedName>
</protein>
<reference evidence="7 8" key="1">
    <citation type="journal article" date="2002" name="DNA Res.">
        <title>Complete genome structure of the thermophilic cyanobacterium Thermosynechococcus elongatus BP-1.</title>
        <authorList>
            <person name="Nakamura Y."/>
            <person name="Kaneko T."/>
            <person name="Sato S."/>
            <person name="Ikeuchi M."/>
            <person name="Katoh H."/>
            <person name="Sasamoto S."/>
            <person name="Watanabe A."/>
            <person name="Iriguchi M."/>
            <person name="Kawashima K."/>
            <person name="Kimura T."/>
            <person name="Kishida Y."/>
            <person name="Kiyokawa C."/>
            <person name="Kohara M."/>
            <person name="Matsumoto M."/>
            <person name="Matsuno A."/>
            <person name="Nakazaki N."/>
            <person name="Shimpo S."/>
            <person name="Sugimoto M."/>
            <person name="Takeuchi C."/>
            <person name="Yamada M."/>
            <person name="Tabata S."/>
        </authorList>
    </citation>
    <scope>NUCLEOTIDE SEQUENCE [LARGE SCALE GENOMIC DNA]</scope>
    <source>
        <strain evidence="8">IAM M-273 / NIES-2133 / BP-1</strain>
    </source>
</reference>
<dbReference type="eggNOG" id="ENOG5032SW6">
    <property type="taxonomic scope" value="Bacteria"/>
</dbReference>
<evidence type="ECO:0000259" key="6">
    <source>
        <dbReference type="Pfam" id="PF24763"/>
    </source>
</evidence>
<dbReference type="Pfam" id="PF24763">
    <property type="entry name" value="CGL160_C"/>
    <property type="match status" value="1"/>
</dbReference>
<name>Q8DLP9_THEVB</name>
<keyword evidence="2 5" id="KW-0812">Transmembrane</keyword>
<comment type="subcellular location">
    <subcellularLocation>
        <location evidence="1">Membrane</location>
        <topology evidence="1">Multi-pass membrane protein</topology>
    </subcellularLocation>
</comment>
<evidence type="ECO:0000256" key="1">
    <source>
        <dbReference type="ARBA" id="ARBA00004141"/>
    </source>
</evidence>
<dbReference type="PATRIC" id="fig|197221.4.peg.453"/>
<evidence type="ECO:0000256" key="4">
    <source>
        <dbReference type="ARBA" id="ARBA00023136"/>
    </source>
</evidence>
<evidence type="ECO:0000256" key="3">
    <source>
        <dbReference type="ARBA" id="ARBA00022989"/>
    </source>
</evidence>
<feature type="transmembrane region" description="Helical" evidence="5">
    <location>
        <begin position="72"/>
        <end position="89"/>
    </location>
</feature>
<organism evidence="7 8">
    <name type="scientific">Thermosynechococcus vestitus (strain NIES-2133 / IAM M-273 / BP-1)</name>
    <dbReference type="NCBI Taxonomy" id="197221"/>
    <lineage>
        <taxon>Bacteria</taxon>
        <taxon>Bacillati</taxon>
        <taxon>Cyanobacteriota</taxon>
        <taxon>Cyanophyceae</taxon>
        <taxon>Acaryochloridales</taxon>
        <taxon>Thermosynechococcaceae</taxon>
        <taxon>Thermosynechococcus</taxon>
    </lineage>
</organism>
<keyword evidence="8" id="KW-1185">Reference proteome</keyword>
<dbReference type="InterPro" id="IPR056309">
    <property type="entry name" value="CGL160/ATPI_dom"/>
</dbReference>
<feature type="transmembrane region" description="Helical" evidence="5">
    <location>
        <begin position="47"/>
        <end position="66"/>
    </location>
</feature>
<accession>Q8DLP9</accession>
<keyword evidence="4 5" id="KW-0472">Membrane</keyword>
<evidence type="ECO:0000256" key="5">
    <source>
        <dbReference type="SAM" id="Phobius"/>
    </source>
</evidence>
<evidence type="ECO:0000313" key="7">
    <source>
        <dbReference type="EMBL" id="BAC07981.1"/>
    </source>
</evidence>
<sequence length="151" mass="16365">MLSGQFKASSDAPYSAVTVPDPVAPTVSPSSKKGGSMEEFYQLCRELFTTTLVLMAIAFGAVWLIYGLNTALNYLLGASAGLIYLRLLARSVERLGSDQKKLGKAQLLVVVVVIIVAVRWQELQIIPVFLGFLTYKAALLVHLLRGILPSP</sequence>
<dbReference type="KEGG" id="tel:tlr0429"/>
<dbReference type="STRING" id="197221.gene:10747018"/>
<dbReference type="GO" id="GO:0016020">
    <property type="term" value="C:membrane"/>
    <property type="evidence" value="ECO:0007669"/>
    <property type="project" value="UniProtKB-SubCell"/>
</dbReference>
<gene>
    <name evidence="7" type="primary">atp1</name>
</gene>
<dbReference type="AlphaFoldDB" id="Q8DLP9"/>
<feature type="domain" description="CGL160/ATPI" evidence="6">
    <location>
        <begin position="35"/>
        <end position="143"/>
    </location>
</feature>
<feature type="transmembrane region" description="Helical" evidence="5">
    <location>
        <begin position="101"/>
        <end position="120"/>
    </location>
</feature>
<keyword evidence="3 5" id="KW-1133">Transmembrane helix</keyword>